<organism evidence="2 3">
    <name type="scientific">Marasmius tenuissimus</name>
    <dbReference type="NCBI Taxonomy" id="585030"/>
    <lineage>
        <taxon>Eukaryota</taxon>
        <taxon>Fungi</taxon>
        <taxon>Dikarya</taxon>
        <taxon>Basidiomycota</taxon>
        <taxon>Agaricomycotina</taxon>
        <taxon>Agaricomycetes</taxon>
        <taxon>Agaricomycetidae</taxon>
        <taxon>Agaricales</taxon>
        <taxon>Marasmiineae</taxon>
        <taxon>Marasmiaceae</taxon>
        <taxon>Marasmius</taxon>
    </lineage>
</organism>
<evidence type="ECO:0000313" key="2">
    <source>
        <dbReference type="EMBL" id="KAL0060275.1"/>
    </source>
</evidence>
<reference evidence="2 3" key="1">
    <citation type="submission" date="2024-05" db="EMBL/GenBank/DDBJ databases">
        <title>A draft genome resource for the thread blight pathogen Marasmius tenuissimus strain MS-2.</title>
        <authorList>
            <person name="Yulfo-Soto G.E."/>
            <person name="Baruah I.K."/>
            <person name="Amoako-Attah I."/>
            <person name="Bukari Y."/>
            <person name="Meinhardt L.W."/>
            <person name="Bailey B.A."/>
            <person name="Cohen S.P."/>
        </authorList>
    </citation>
    <scope>NUCLEOTIDE SEQUENCE [LARGE SCALE GENOMIC DNA]</scope>
    <source>
        <strain evidence="2 3">MS-2</strain>
    </source>
</reference>
<protein>
    <submittedName>
        <fullName evidence="2">Uncharacterized protein</fullName>
    </submittedName>
</protein>
<evidence type="ECO:0000256" key="1">
    <source>
        <dbReference type="SAM" id="SignalP"/>
    </source>
</evidence>
<dbReference type="Proteomes" id="UP001437256">
    <property type="component" value="Unassembled WGS sequence"/>
</dbReference>
<evidence type="ECO:0000313" key="3">
    <source>
        <dbReference type="Proteomes" id="UP001437256"/>
    </source>
</evidence>
<comment type="caution">
    <text evidence="2">The sequence shown here is derived from an EMBL/GenBank/DDBJ whole genome shotgun (WGS) entry which is preliminary data.</text>
</comment>
<keyword evidence="1" id="KW-0732">Signal</keyword>
<gene>
    <name evidence="2" type="ORF">AAF712_012938</name>
</gene>
<sequence length="112" mass="12276">MKLITFVVAAASLASVARANWHLQLYRDESYTNIIEDRKGKWGQPCKNLGAGANDQATSMHWIVDGGGAAEIILYADKDCKNKLGSSVGTWNLPKFSSNADNKASSYDINYF</sequence>
<accession>A0ABR2ZGD0</accession>
<proteinExistence type="predicted"/>
<keyword evidence="3" id="KW-1185">Reference proteome</keyword>
<dbReference type="EMBL" id="JBBXMP010000183">
    <property type="protein sequence ID" value="KAL0060275.1"/>
    <property type="molecule type" value="Genomic_DNA"/>
</dbReference>
<feature type="chain" id="PRO_5045870520" evidence="1">
    <location>
        <begin position="20"/>
        <end position="112"/>
    </location>
</feature>
<name>A0ABR2ZGD0_9AGAR</name>
<feature type="signal peptide" evidence="1">
    <location>
        <begin position="1"/>
        <end position="19"/>
    </location>
</feature>